<evidence type="ECO:0000259" key="2">
    <source>
        <dbReference type="Pfam" id="PF03819"/>
    </source>
</evidence>
<dbReference type="GO" id="GO:0036220">
    <property type="term" value="F:ITP diphosphatase activity"/>
    <property type="evidence" value="ECO:0007669"/>
    <property type="project" value="UniProtKB-EC"/>
</dbReference>
<dbReference type="PANTHER" id="PTHR30522:SF0">
    <property type="entry name" value="NUCLEOSIDE TRIPHOSPHATE PYROPHOSPHOHYDROLASE"/>
    <property type="match status" value="1"/>
</dbReference>
<dbReference type="PANTHER" id="PTHR30522">
    <property type="entry name" value="NUCLEOSIDE TRIPHOSPHATE PYROPHOSPHOHYDROLASE"/>
    <property type="match status" value="1"/>
</dbReference>
<dbReference type="InterPro" id="IPR004518">
    <property type="entry name" value="MazG-like_dom"/>
</dbReference>
<reference evidence="3 4" key="1">
    <citation type="submission" date="2021-03" db="EMBL/GenBank/DDBJ databases">
        <title>Sequencing the genomes of 1000 actinobacteria strains.</title>
        <authorList>
            <person name="Klenk H.-P."/>
        </authorList>
    </citation>
    <scope>NUCLEOTIDE SEQUENCE [LARGE SCALE GENOMIC DNA]</scope>
    <source>
        <strain evidence="3 4">DSM 15797</strain>
    </source>
</reference>
<comment type="caution">
    <text evidence="3">The sequence shown here is derived from an EMBL/GenBank/DDBJ whole genome shotgun (WGS) entry which is preliminary data.</text>
</comment>
<name>A0ABS4X8T6_9MICC</name>
<evidence type="ECO:0000256" key="1">
    <source>
        <dbReference type="SAM" id="MobiDB-lite"/>
    </source>
</evidence>
<accession>A0ABS4X8T6</accession>
<feature type="region of interest" description="Disordered" evidence="1">
    <location>
        <begin position="164"/>
        <end position="185"/>
    </location>
</feature>
<dbReference type="Proteomes" id="UP001296993">
    <property type="component" value="Unassembled WGS sequence"/>
</dbReference>
<proteinExistence type="predicted"/>
<dbReference type="RefSeq" id="WP_342592681.1">
    <property type="nucleotide sequence ID" value="NZ_BAAAJY010000006.1"/>
</dbReference>
<keyword evidence="4" id="KW-1185">Reference proteome</keyword>
<protein>
    <submittedName>
        <fullName evidence="3">XTP/dITP diphosphohydrolase</fullName>
        <ecNumber evidence="3">3.6.1.66</ecNumber>
    </submittedName>
</protein>
<dbReference type="InterPro" id="IPR048015">
    <property type="entry name" value="NTP-PPase_MazG-like_N"/>
</dbReference>
<organism evidence="3 4">
    <name type="scientific">Paeniglutamicibacter kerguelensis</name>
    <dbReference type="NCBI Taxonomy" id="254788"/>
    <lineage>
        <taxon>Bacteria</taxon>
        <taxon>Bacillati</taxon>
        <taxon>Actinomycetota</taxon>
        <taxon>Actinomycetes</taxon>
        <taxon>Micrococcales</taxon>
        <taxon>Micrococcaceae</taxon>
        <taxon>Paeniglutamicibacter</taxon>
    </lineage>
</organism>
<sequence length="232" mass="25348">MSEQVDRLVEIMSLLRAHCAWTAELTHESLVHFLLEESYELTHAIESGADDAALAEELGDILLQVALHAAIGAERGSFDLDSIAAGLSAKMVRRNTHIFNADGSLKDAFPESIEEIIESWDRAKRAEKPQNESAVAGLPTNLPALLYAQKFTSRTQRHAALDTVAGEQPQPSVHPGNPLENGDLDDEQKLGEHLLSLCELAQARGLDAERALRTVVQQRVARTEPGTRDTTS</sequence>
<dbReference type="InterPro" id="IPR011551">
    <property type="entry name" value="NTP_PyrPHydrolase_MazG"/>
</dbReference>
<dbReference type="CDD" id="cd11528">
    <property type="entry name" value="NTP-PPase_MazG_Nterm"/>
    <property type="match status" value="1"/>
</dbReference>
<dbReference type="Pfam" id="PF03819">
    <property type="entry name" value="MazG"/>
    <property type="match status" value="1"/>
</dbReference>
<gene>
    <name evidence="3" type="ORF">JOF47_000391</name>
</gene>
<evidence type="ECO:0000313" key="3">
    <source>
        <dbReference type="EMBL" id="MBP2384880.1"/>
    </source>
</evidence>
<keyword evidence="3" id="KW-0378">Hydrolase</keyword>
<evidence type="ECO:0000313" key="4">
    <source>
        <dbReference type="Proteomes" id="UP001296993"/>
    </source>
</evidence>
<dbReference type="EMBL" id="JAGIOF010000001">
    <property type="protein sequence ID" value="MBP2384880.1"/>
    <property type="molecule type" value="Genomic_DNA"/>
</dbReference>
<dbReference type="Gene3D" id="1.10.287.1080">
    <property type="entry name" value="MazG-like"/>
    <property type="match status" value="1"/>
</dbReference>
<feature type="domain" description="NTP pyrophosphohydrolase MazG-like" evidence="2">
    <location>
        <begin position="26"/>
        <end position="99"/>
    </location>
</feature>
<dbReference type="SUPFAM" id="SSF101386">
    <property type="entry name" value="all-alpha NTP pyrophosphatases"/>
    <property type="match status" value="1"/>
</dbReference>
<dbReference type="EC" id="3.6.1.66" evidence="3"/>